<evidence type="ECO:0000256" key="1">
    <source>
        <dbReference type="SAM" id="MobiDB-lite"/>
    </source>
</evidence>
<gene>
    <name evidence="3" type="ORF">BN11_120010</name>
</gene>
<protein>
    <submittedName>
        <fullName evidence="3">Uncharacterized protein</fullName>
    </submittedName>
</protein>
<feature type="transmembrane region" description="Helical" evidence="2">
    <location>
        <begin position="6"/>
        <end position="25"/>
    </location>
</feature>
<dbReference type="OrthoDB" id="4807612at2"/>
<dbReference type="AlphaFoldDB" id="W6JT36"/>
<keyword evidence="4" id="KW-1185">Reference proteome</keyword>
<comment type="caution">
    <text evidence="3">The sequence shown here is derived from an EMBL/GenBank/DDBJ whole genome shotgun (WGS) entry which is preliminary data.</text>
</comment>
<evidence type="ECO:0000256" key="2">
    <source>
        <dbReference type="SAM" id="Phobius"/>
    </source>
</evidence>
<evidence type="ECO:0000313" key="4">
    <source>
        <dbReference type="Proteomes" id="UP000035763"/>
    </source>
</evidence>
<sequence length="71" mass="7709">MDRLGLYAAALLPSIGVGYLFYIIIRNLLEGDRNERIALARIDKERERDTGQASPAADAGRTTRGDGTSSV</sequence>
<accession>W6JT36</accession>
<dbReference type="Proteomes" id="UP000035763">
    <property type="component" value="Unassembled WGS sequence"/>
</dbReference>
<evidence type="ECO:0000313" key="3">
    <source>
        <dbReference type="EMBL" id="CCH71907.1"/>
    </source>
</evidence>
<feature type="region of interest" description="Disordered" evidence="1">
    <location>
        <begin position="43"/>
        <end position="71"/>
    </location>
</feature>
<keyword evidence="2" id="KW-0472">Membrane</keyword>
<dbReference type="EMBL" id="CAJA01000024">
    <property type="protein sequence ID" value="CCH71907.1"/>
    <property type="molecule type" value="Genomic_DNA"/>
</dbReference>
<proteinExistence type="predicted"/>
<organism evidence="3 4">
    <name type="scientific">Nostocoides australiense Ben110</name>
    <dbReference type="NCBI Taxonomy" id="1193182"/>
    <lineage>
        <taxon>Bacteria</taxon>
        <taxon>Bacillati</taxon>
        <taxon>Actinomycetota</taxon>
        <taxon>Actinomycetes</taxon>
        <taxon>Micrococcales</taxon>
        <taxon>Intrasporangiaceae</taxon>
        <taxon>Nostocoides</taxon>
    </lineage>
</organism>
<dbReference type="RefSeq" id="WP_048693602.1">
    <property type="nucleotide sequence ID" value="NZ_HG764815.1"/>
</dbReference>
<name>W6JT36_9MICO</name>
<dbReference type="STRING" id="1193182.BN11_120010"/>
<keyword evidence="2" id="KW-1133">Transmembrane helix</keyword>
<keyword evidence="2" id="KW-0812">Transmembrane</keyword>
<reference evidence="3 4" key="1">
    <citation type="journal article" date="2013" name="ISME J.">
        <title>A metabolic model for members of the genus Tetrasphaera involved in enhanced biological phosphorus removal.</title>
        <authorList>
            <person name="Kristiansen R."/>
            <person name="Nguyen H.T.T."/>
            <person name="Saunders A.M."/>
            <person name="Nielsen J.L."/>
            <person name="Wimmer R."/>
            <person name="Le V.Q."/>
            <person name="McIlroy S.J."/>
            <person name="Petrovski S."/>
            <person name="Seviour R.J."/>
            <person name="Calteau A."/>
            <person name="Nielsen K.L."/>
            <person name="Nielsen P.H."/>
        </authorList>
    </citation>
    <scope>NUCLEOTIDE SEQUENCE [LARGE SCALE GENOMIC DNA]</scope>
    <source>
        <strain evidence="3 4">Ben110</strain>
    </source>
</reference>